<dbReference type="EMBL" id="WHYR01000006">
    <property type="protein sequence ID" value="MQL51308.1"/>
    <property type="molecule type" value="Genomic_DNA"/>
</dbReference>
<sequence length="252" mass="28786">MLTVLIAEDDPAMRHILRKTLSQIPGVEVLGEAGDGITAIKMMEELNPRVIFIDIDLPGKNGVELARDICDINPQTILIFATAYPDYTHEAFEVYAYDYLVKPFKLDRIKKTMERIKQQEAQRAPVPVKEFTPPVAARTTPARLVIRQHENLIFLDTQDIILITREDRKTVILTREEKLNTTESLNSIEERLPGNTFFRSHRAYIVNLNMVREIRPWGKNSYEITFSGTQQKALLASNKARELEKILALPGS</sequence>
<dbReference type="PANTHER" id="PTHR37299">
    <property type="entry name" value="TRANSCRIPTIONAL REGULATOR-RELATED"/>
    <property type="match status" value="1"/>
</dbReference>
<dbReference type="InterPro" id="IPR046947">
    <property type="entry name" value="LytR-like"/>
</dbReference>
<dbReference type="InterPro" id="IPR001789">
    <property type="entry name" value="Sig_transdc_resp-reg_receiver"/>
</dbReference>
<evidence type="ECO:0000256" key="2">
    <source>
        <dbReference type="ARBA" id="ARBA00024867"/>
    </source>
</evidence>
<proteinExistence type="predicted"/>
<dbReference type="SUPFAM" id="SSF52172">
    <property type="entry name" value="CheY-like"/>
    <property type="match status" value="1"/>
</dbReference>
<keyword evidence="7" id="KW-1185">Reference proteome</keyword>
<dbReference type="PROSITE" id="PS50930">
    <property type="entry name" value="HTH_LYTTR"/>
    <property type="match status" value="1"/>
</dbReference>
<keyword evidence="3" id="KW-0597">Phosphoprotein</keyword>
<dbReference type="PROSITE" id="PS50110">
    <property type="entry name" value="RESPONSE_REGULATORY"/>
    <property type="match status" value="1"/>
</dbReference>
<feature type="domain" description="HTH LytTR-type" evidence="5">
    <location>
        <begin position="144"/>
        <end position="249"/>
    </location>
</feature>
<evidence type="ECO:0000259" key="4">
    <source>
        <dbReference type="PROSITE" id="PS50110"/>
    </source>
</evidence>
<accession>A0A6N7IQ19</accession>
<feature type="domain" description="Response regulatory" evidence="4">
    <location>
        <begin position="3"/>
        <end position="117"/>
    </location>
</feature>
<evidence type="ECO:0000256" key="1">
    <source>
        <dbReference type="ARBA" id="ARBA00018672"/>
    </source>
</evidence>
<dbReference type="InterPro" id="IPR007492">
    <property type="entry name" value="LytTR_DNA-bd_dom"/>
</dbReference>
<reference evidence="6 7" key="1">
    <citation type="submission" date="2019-10" db="EMBL/GenBank/DDBJ databases">
        <title>Comparative genomics of sulfur disproportionating microorganisms.</title>
        <authorList>
            <person name="Ward L.M."/>
            <person name="Bertran E."/>
            <person name="Johnston D."/>
        </authorList>
    </citation>
    <scope>NUCLEOTIDE SEQUENCE [LARGE SCALE GENOMIC DNA]</scope>
    <source>
        <strain evidence="6 7">DSM 14055</strain>
    </source>
</reference>
<dbReference type="RefSeq" id="WP_152945237.1">
    <property type="nucleotide sequence ID" value="NZ_WHYR01000006.1"/>
</dbReference>
<evidence type="ECO:0000313" key="6">
    <source>
        <dbReference type="EMBL" id="MQL51308.1"/>
    </source>
</evidence>
<dbReference type="Gene3D" id="2.40.50.1020">
    <property type="entry name" value="LytTr DNA-binding domain"/>
    <property type="match status" value="1"/>
</dbReference>
<gene>
    <name evidence="6" type="ORF">GFC01_03325</name>
</gene>
<dbReference type="OrthoDB" id="9809318at2"/>
<dbReference type="SMART" id="SM00850">
    <property type="entry name" value="LytTR"/>
    <property type="match status" value="1"/>
</dbReference>
<dbReference type="Gene3D" id="3.40.50.2300">
    <property type="match status" value="1"/>
</dbReference>
<evidence type="ECO:0000313" key="7">
    <source>
        <dbReference type="Proteomes" id="UP000441717"/>
    </source>
</evidence>
<dbReference type="Pfam" id="PF04397">
    <property type="entry name" value="LytTR"/>
    <property type="match status" value="1"/>
</dbReference>
<feature type="modified residue" description="4-aspartylphosphate" evidence="3">
    <location>
        <position position="54"/>
    </location>
</feature>
<dbReference type="Proteomes" id="UP000441717">
    <property type="component" value="Unassembled WGS sequence"/>
</dbReference>
<dbReference type="InterPro" id="IPR011006">
    <property type="entry name" value="CheY-like_superfamily"/>
</dbReference>
<organism evidence="6 7">
    <name type="scientific">Desulfofundulus thermobenzoicus</name>
    <dbReference type="NCBI Taxonomy" id="29376"/>
    <lineage>
        <taxon>Bacteria</taxon>
        <taxon>Bacillati</taxon>
        <taxon>Bacillota</taxon>
        <taxon>Clostridia</taxon>
        <taxon>Eubacteriales</taxon>
        <taxon>Peptococcaceae</taxon>
        <taxon>Desulfofundulus</taxon>
    </lineage>
</organism>
<dbReference type="SMART" id="SM00448">
    <property type="entry name" value="REC"/>
    <property type="match status" value="1"/>
</dbReference>
<protein>
    <recommendedName>
        <fullName evidence="1">Stage 0 sporulation protein A homolog</fullName>
    </recommendedName>
</protein>
<comment type="function">
    <text evidence="2">May play the central regulatory role in sporulation. It may be an element of the effector pathway responsible for the activation of sporulation genes in response to nutritional stress. Spo0A may act in concert with spo0H (a sigma factor) to control the expression of some genes that are critical to the sporulation process.</text>
</comment>
<comment type="caution">
    <text evidence="6">The sequence shown here is derived from an EMBL/GenBank/DDBJ whole genome shotgun (WGS) entry which is preliminary data.</text>
</comment>
<dbReference type="GO" id="GO:0003677">
    <property type="term" value="F:DNA binding"/>
    <property type="evidence" value="ECO:0007669"/>
    <property type="project" value="InterPro"/>
</dbReference>
<name>A0A6N7IQ19_9FIRM</name>
<dbReference type="PANTHER" id="PTHR37299:SF1">
    <property type="entry name" value="STAGE 0 SPORULATION PROTEIN A HOMOLOG"/>
    <property type="match status" value="1"/>
</dbReference>
<evidence type="ECO:0000259" key="5">
    <source>
        <dbReference type="PROSITE" id="PS50930"/>
    </source>
</evidence>
<dbReference type="AlphaFoldDB" id="A0A6N7IQ19"/>
<evidence type="ECO:0000256" key="3">
    <source>
        <dbReference type="PROSITE-ProRule" id="PRU00169"/>
    </source>
</evidence>
<dbReference type="Pfam" id="PF00072">
    <property type="entry name" value="Response_reg"/>
    <property type="match status" value="1"/>
</dbReference>
<dbReference type="GO" id="GO:0000156">
    <property type="term" value="F:phosphorelay response regulator activity"/>
    <property type="evidence" value="ECO:0007669"/>
    <property type="project" value="InterPro"/>
</dbReference>